<feature type="transmembrane region" description="Helical" evidence="6">
    <location>
        <begin position="220"/>
        <end position="238"/>
    </location>
</feature>
<evidence type="ECO:0000259" key="7">
    <source>
        <dbReference type="Pfam" id="PF00892"/>
    </source>
</evidence>
<feature type="transmembrane region" description="Helical" evidence="6">
    <location>
        <begin position="77"/>
        <end position="95"/>
    </location>
</feature>
<feature type="domain" description="EamA" evidence="7">
    <location>
        <begin position="16"/>
        <end position="144"/>
    </location>
</feature>
<proteinExistence type="inferred from homology"/>
<feature type="transmembrane region" description="Helical" evidence="6">
    <location>
        <begin position="7"/>
        <end position="25"/>
    </location>
</feature>
<accession>A0A245ZD50</accession>
<keyword evidence="3 6" id="KW-0812">Transmembrane</keyword>
<feature type="transmembrane region" description="Helical" evidence="6">
    <location>
        <begin position="189"/>
        <end position="208"/>
    </location>
</feature>
<organism evidence="8 9">
    <name type="scientific">Sphingomonas dokdonensis</name>
    <dbReference type="NCBI Taxonomy" id="344880"/>
    <lineage>
        <taxon>Bacteria</taxon>
        <taxon>Pseudomonadati</taxon>
        <taxon>Pseudomonadota</taxon>
        <taxon>Alphaproteobacteria</taxon>
        <taxon>Sphingomonadales</taxon>
        <taxon>Sphingomonadaceae</taxon>
        <taxon>Sphingomonas</taxon>
    </lineage>
</organism>
<dbReference type="PANTHER" id="PTHR22911:SF6">
    <property type="entry name" value="SOLUTE CARRIER FAMILY 35 MEMBER G1"/>
    <property type="match status" value="1"/>
</dbReference>
<feature type="transmembrane region" description="Helical" evidence="6">
    <location>
        <begin position="101"/>
        <end position="120"/>
    </location>
</feature>
<dbReference type="OrthoDB" id="7818056at2"/>
<evidence type="ECO:0000313" key="9">
    <source>
        <dbReference type="Proteomes" id="UP000197290"/>
    </source>
</evidence>
<evidence type="ECO:0000256" key="3">
    <source>
        <dbReference type="ARBA" id="ARBA00022692"/>
    </source>
</evidence>
<evidence type="ECO:0000313" key="8">
    <source>
        <dbReference type="EMBL" id="OWK27611.1"/>
    </source>
</evidence>
<keyword evidence="4 6" id="KW-1133">Transmembrane helix</keyword>
<dbReference type="InterPro" id="IPR000620">
    <property type="entry name" value="EamA_dom"/>
</dbReference>
<dbReference type="PANTHER" id="PTHR22911">
    <property type="entry name" value="ACYL-MALONYL CONDENSING ENZYME-RELATED"/>
    <property type="match status" value="1"/>
</dbReference>
<gene>
    <name evidence="8" type="ORF">SPDO_31990</name>
</gene>
<feature type="transmembrane region" description="Helical" evidence="6">
    <location>
        <begin position="127"/>
        <end position="145"/>
    </location>
</feature>
<dbReference type="GO" id="GO:0016020">
    <property type="term" value="C:membrane"/>
    <property type="evidence" value="ECO:0007669"/>
    <property type="project" value="UniProtKB-SubCell"/>
</dbReference>
<dbReference type="SUPFAM" id="SSF103481">
    <property type="entry name" value="Multidrug resistance efflux transporter EmrE"/>
    <property type="match status" value="2"/>
</dbReference>
<name>A0A245ZD50_9SPHN</name>
<feature type="domain" description="EamA" evidence="7">
    <location>
        <begin position="159"/>
        <end position="285"/>
    </location>
</feature>
<comment type="subcellular location">
    <subcellularLocation>
        <location evidence="1">Membrane</location>
        <topology evidence="1">Multi-pass membrane protein</topology>
    </subcellularLocation>
</comment>
<evidence type="ECO:0000256" key="6">
    <source>
        <dbReference type="SAM" id="Phobius"/>
    </source>
</evidence>
<dbReference type="Gene3D" id="1.10.3730.20">
    <property type="match status" value="1"/>
</dbReference>
<dbReference type="EMBL" id="NBBI01000012">
    <property type="protein sequence ID" value="OWK27611.1"/>
    <property type="molecule type" value="Genomic_DNA"/>
</dbReference>
<protein>
    <submittedName>
        <fullName evidence="8">EamA-like transporter family protein</fullName>
    </submittedName>
</protein>
<dbReference type="Pfam" id="PF00892">
    <property type="entry name" value="EamA"/>
    <property type="match status" value="2"/>
</dbReference>
<keyword evidence="5 6" id="KW-0472">Membrane</keyword>
<feature type="transmembrane region" description="Helical" evidence="6">
    <location>
        <begin position="157"/>
        <end position="177"/>
    </location>
</feature>
<dbReference type="AlphaFoldDB" id="A0A245ZD50"/>
<keyword evidence="9" id="KW-1185">Reference proteome</keyword>
<evidence type="ECO:0000256" key="5">
    <source>
        <dbReference type="ARBA" id="ARBA00023136"/>
    </source>
</evidence>
<evidence type="ECO:0000256" key="4">
    <source>
        <dbReference type="ARBA" id="ARBA00022989"/>
    </source>
</evidence>
<evidence type="ECO:0000256" key="1">
    <source>
        <dbReference type="ARBA" id="ARBA00004141"/>
    </source>
</evidence>
<dbReference type="Proteomes" id="UP000197290">
    <property type="component" value="Unassembled WGS sequence"/>
</dbReference>
<feature type="transmembrane region" description="Helical" evidence="6">
    <location>
        <begin position="45"/>
        <end position="65"/>
    </location>
</feature>
<comment type="caution">
    <text evidence="8">The sequence shown here is derived from an EMBL/GenBank/DDBJ whole genome shotgun (WGS) entry which is preliminary data.</text>
</comment>
<feature type="transmembrane region" description="Helical" evidence="6">
    <location>
        <begin position="245"/>
        <end position="265"/>
    </location>
</feature>
<sequence>MDAASRPVVPVGIAFLIAALGIGLFSVMDAVMKGLVLAIGVYNTMLWRSMGNVALGGAAWVAVGVRRPSRRALTLHVARGVVTCAMALLFFWGLARVPMAQAIALSYIAPILALILAAWWLKERISLRTIVAVAAASLGIATIFVGQARTALGPDAFNGALAILASAVLYAGNLILTRLQSLAARPAETACLQSLVILCLLALAAPWLAHVPPVGALPPLAGAALLAFASMMLLSWAYAHGEAGYLAMTEYTSFVYAAVLGFLIFGERVSGYTLAGAVVIVAACVYAARRRDIAAQTLEQAA</sequence>
<reference evidence="8 9" key="1">
    <citation type="submission" date="2017-03" db="EMBL/GenBank/DDBJ databases">
        <title>Genome sequence of Sphingomonas dokdonensis DSM 21029.</title>
        <authorList>
            <person name="Poehlein A."/>
            <person name="Wuebbeler J.H."/>
            <person name="Steinbuechel A."/>
            <person name="Daniel R."/>
        </authorList>
    </citation>
    <scope>NUCLEOTIDE SEQUENCE [LARGE SCALE GENOMIC DNA]</scope>
    <source>
        <strain evidence="8 9">DSM 21029</strain>
    </source>
</reference>
<dbReference type="RefSeq" id="WP_088368501.1">
    <property type="nucleotide sequence ID" value="NZ_NBBI01000012.1"/>
</dbReference>
<dbReference type="InterPro" id="IPR037185">
    <property type="entry name" value="EmrE-like"/>
</dbReference>
<comment type="similarity">
    <text evidence="2">Belongs to the drug/metabolite transporter (DMT) superfamily. 10 TMS drug/metabolite exporter (DME) (TC 2.A.7.3) family.</text>
</comment>
<feature type="transmembrane region" description="Helical" evidence="6">
    <location>
        <begin position="271"/>
        <end position="288"/>
    </location>
</feature>
<evidence type="ECO:0000256" key="2">
    <source>
        <dbReference type="ARBA" id="ARBA00009853"/>
    </source>
</evidence>